<feature type="domain" description="Myb/SANT-like DNA-binding" evidence="7">
    <location>
        <begin position="13"/>
        <end position="90"/>
    </location>
</feature>
<dbReference type="Proteomes" id="UP001159042">
    <property type="component" value="Unassembled WGS sequence"/>
</dbReference>
<dbReference type="PANTHER" id="PTHR21411:SF0">
    <property type="entry name" value="REGULATORY PROTEIN ZESTE"/>
    <property type="match status" value="1"/>
</dbReference>
<comment type="caution">
    <text evidence="8">The sequence shown here is derived from an EMBL/GenBank/DDBJ whole genome shotgun (WGS) entry which is preliminary data.</text>
</comment>
<sequence length="302" mass="33825">MEMVDKKSSKNKRAANFSNKEESILITLIKEKYASRIENKKTDTNANKSRNEAWLQLAKDFNSYCGDVYRDPQVLRSKYLNIKKRAKKNFSEEKKYVYGTGGGPPQTSDITDIDNDVKEIIGSQMTGFSSKWDNDENTEAELGDTSTILVVDDENVSNAEACVEDFGTLASTSASCGRSIILQEKDMNIISSESVEGDPHVPVQAPRRLFSSTVRCSNDKIVGGESHALVKTPRTATLSNMKMQDNSNSKDWSSYTPQKLKRPISTQLKYNTKKKPENALRTRSGVWAQSKEDLVSEQKKIP</sequence>
<evidence type="ECO:0000256" key="6">
    <source>
        <dbReference type="SAM" id="MobiDB-lite"/>
    </source>
</evidence>
<organism evidence="8 9">
    <name type="scientific">Exocentrus adspersus</name>
    <dbReference type="NCBI Taxonomy" id="1586481"/>
    <lineage>
        <taxon>Eukaryota</taxon>
        <taxon>Metazoa</taxon>
        <taxon>Ecdysozoa</taxon>
        <taxon>Arthropoda</taxon>
        <taxon>Hexapoda</taxon>
        <taxon>Insecta</taxon>
        <taxon>Pterygota</taxon>
        <taxon>Neoptera</taxon>
        <taxon>Endopterygota</taxon>
        <taxon>Coleoptera</taxon>
        <taxon>Polyphaga</taxon>
        <taxon>Cucujiformia</taxon>
        <taxon>Chrysomeloidea</taxon>
        <taxon>Cerambycidae</taxon>
        <taxon>Lamiinae</taxon>
        <taxon>Acanthocinini</taxon>
        <taxon>Exocentrus</taxon>
    </lineage>
</organism>
<evidence type="ECO:0000256" key="4">
    <source>
        <dbReference type="ARBA" id="ARBA00023163"/>
    </source>
</evidence>
<dbReference type="PANTHER" id="PTHR21411">
    <property type="entry name" value="APONTIC"/>
    <property type="match status" value="1"/>
</dbReference>
<keyword evidence="9" id="KW-1185">Reference proteome</keyword>
<keyword evidence="4" id="KW-0804">Transcription</keyword>
<dbReference type="AlphaFoldDB" id="A0AAV8V7P6"/>
<evidence type="ECO:0000313" key="9">
    <source>
        <dbReference type="Proteomes" id="UP001159042"/>
    </source>
</evidence>
<protein>
    <recommendedName>
        <fullName evidence="2">Regulatory protein zeste</fullName>
    </recommendedName>
</protein>
<gene>
    <name evidence="8" type="ORF">NQ315_014372</name>
</gene>
<keyword evidence="3" id="KW-0805">Transcription regulation</keyword>
<name>A0AAV8V7P6_9CUCU</name>
<evidence type="ECO:0000256" key="3">
    <source>
        <dbReference type="ARBA" id="ARBA00023015"/>
    </source>
</evidence>
<comment type="subunit">
    <text evidence="1">Self-associates forming complexes of several hundred monomers.</text>
</comment>
<dbReference type="InterPro" id="IPR028002">
    <property type="entry name" value="Myb_DNA-bind_5"/>
</dbReference>
<evidence type="ECO:0000313" key="8">
    <source>
        <dbReference type="EMBL" id="KAJ8910201.1"/>
    </source>
</evidence>
<feature type="compositionally biased region" description="Basic and acidic residues" evidence="6">
    <location>
        <begin position="290"/>
        <end position="302"/>
    </location>
</feature>
<evidence type="ECO:0000256" key="1">
    <source>
        <dbReference type="ARBA" id="ARBA00011764"/>
    </source>
</evidence>
<dbReference type="EMBL" id="JANEYG010000336">
    <property type="protein sequence ID" value="KAJ8910201.1"/>
    <property type="molecule type" value="Genomic_DNA"/>
</dbReference>
<dbReference type="Pfam" id="PF13873">
    <property type="entry name" value="Myb_DNA-bind_5"/>
    <property type="match status" value="1"/>
</dbReference>
<proteinExistence type="predicted"/>
<evidence type="ECO:0000256" key="5">
    <source>
        <dbReference type="ARBA" id="ARBA00025466"/>
    </source>
</evidence>
<feature type="compositionally biased region" description="Polar residues" evidence="6">
    <location>
        <begin position="241"/>
        <end position="257"/>
    </location>
</feature>
<comment type="function">
    <text evidence="5">Involved in transvection phenomena (= synapsis-dependent gene expression), where the synaptic pairing of chromosomes carrying genes with which zeste interacts influences the expression of these genes. Zeste binds to DNA and stimulates transcription from a nearby promoter.</text>
</comment>
<evidence type="ECO:0000256" key="2">
    <source>
        <dbReference type="ARBA" id="ARBA00016807"/>
    </source>
</evidence>
<evidence type="ECO:0000259" key="7">
    <source>
        <dbReference type="Pfam" id="PF13873"/>
    </source>
</evidence>
<reference evidence="8 9" key="1">
    <citation type="journal article" date="2023" name="Insect Mol. Biol.">
        <title>Genome sequencing provides insights into the evolution of gene families encoding plant cell wall-degrading enzymes in longhorned beetles.</title>
        <authorList>
            <person name="Shin N.R."/>
            <person name="Okamura Y."/>
            <person name="Kirsch R."/>
            <person name="Pauchet Y."/>
        </authorList>
    </citation>
    <scope>NUCLEOTIDE SEQUENCE [LARGE SCALE GENOMIC DNA]</scope>
    <source>
        <strain evidence="8">EAD_L_NR</strain>
    </source>
</reference>
<feature type="region of interest" description="Disordered" evidence="6">
    <location>
        <begin position="241"/>
        <end position="302"/>
    </location>
</feature>
<accession>A0AAV8V7P6</accession>